<dbReference type="InterPro" id="IPR050545">
    <property type="entry name" value="Mycobact_MmpL"/>
</dbReference>
<keyword evidence="6 7" id="KW-0472">Membrane</keyword>
<dbReference type="GO" id="GO:0005886">
    <property type="term" value="C:plasma membrane"/>
    <property type="evidence" value="ECO:0007669"/>
    <property type="project" value="UniProtKB-SubCell"/>
</dbReference>
<keyword evidence="5 7" id="KW-1133">Transmembrane helix</keyword>
<evidence type="ECO:0000256" key="6">
    <source>
        <dbReference type="ARBA" id="ARBA00023136"/>
    </source>
</evidence>
<evidence type="ECO:0000313" key="9">
    <source>
        <dbReference type="EMBL" id="CKS01457.1"/>
    </source>
</evidence>
<feature type="transmembrane region" description="Helical" evidence="7">
    <location>
        <begin position="225"/>
        <end position="250"/>
    </location>
</feature>
<dbReference type="RefSeq" id="WP_015630346.1">
    <property type="nucleotide sequence ID" value="NZ_CFHZ01000022.1"/>
</dbReference>
<organism evidence="9 10">
    <name type="scientific">Mycobacterium tuberculosis</name>
    <dbReference type="NCBI Taxonomy" id="1773"/>
    <lineage>
        <taxon>Bacteria</taxon>
        <taxon>Bacillati</taxon>
        <taxon>Actinomycetota</taxon>
        <taxon>Actinomycetes</taxon>
        <taxon>Mycobacteriales</taxon>
        <taxon>Mycobacteriaceae</taxon>
        <taxon>Mycobacterium</taxon>
        <taxon>Mycobacterium tuberculosis complex</taxon>
    </lineage>
</organism>
<evidence type="ECO:0000256" key="1">
    <source>
        <dbReference type="ARBA" id="ARBA00004651"/>
    </source>
</evidence>
<dbReference type="Proteomes" id="UP000048948">
    <property type="component" value="Unassembled WGS sequence"/>
</dbReference>
<feature type="transmembrane region" description="Helical" evidence="7">
    <location>
        <begin position="256"/>
        <end position="280"/>
    </location>
</feature>
<sequence length="962" mass="104583">MVPGEVHMSDTPSGPHPIIPRTIRLAAIPILLCWLGFTVFVSVAVPPLEAIGETRAVAVAPDDAQSMRAMRRAGKVFNEFDSNSIAMVVLESDQPLGEKAHRYYDHLVDTLVLDQSHIQHIQDFWRDPLTAAGAVSADGKAAYVQLYLAGNMGEALANESVEAVRKIVANSTPPEGIRTYVTGPAALFADQIAAGDRSMKLITGLTFAVITVLLLLVYRSIATTLLILPMVFIGLGATRGAIAFLGYHGMVGLSTFVVNILTALAIAAGTDYAIFLVGRYQEARHIGQNREASFYTMYRGTANVILGSGLTIAGATYCLSFARLTLFHTMGPPLAIGMLVSVAAALTLAPAIIAIAGRFGLLDPKRRLKTRGWRRVGTAVVRWPGPILATSVALALVGLLALPGYRPGYNDRYYLRAGTPVNRGYAAADRHFGPARMNPEMLLVESDQDMRNPAGMLVIDKIAKEVLHVSGVERVQAITRPQGVPLEHASIPFQISMMGATQTMSLPYMRERMADMLTMSDEMLVAINSMEQMLDLVQQLNDVTHEMAATTREIKATTSELRDHLADIDDFVRPLRSYFYWEHHCFDIPLCSATRSLFDTLDGVDTLTDQLRALTDDMNKMEALTPQFLALLPPMITTMKTMRTMMLTMRSTISGVQDQMADMQDHATAMGQAFDTAKSGDSFYLPPEAFDNAEFQQGMKLFLSPNGKAVRFVISHESDPASTEGIDRIEAIRAATKDAIKATPLQGAKIYIGGTAATYQDIRDGTKYDILIVGIAAVCLVFIVMLMITQSLIASLVIVGTVLLSLGTAFGLSVLIWQHFVGLQVHWTIVAMSVIVLLAVGSDYNLLLVSRFKEEVGAGLKTGIIRAMAGTGAVVTSAGLVFAFTMASMAVSELRVIGQVGTTIGLGLLFDTLVVRSFMTPSIAALLGRWFWWPNMIHSRPTVPEAHTRQGARRIQPHLHRG</sequence>
<evidence type="ECO:0000256" key="4">
    <source>
        <dbReference type="ARBA" id="ARBA00022692"/>
    </source>
</evidence>
<dbReference type="Pfam" id="PF03176">
    <property type="entry name" value="MMPL"/>
    <property type="match status" value="2"/>
</dbReference>
<feature type="transmembrane region" description="Helical" evidence="7">
    <location>
        <begin position="301"/>
        <end position="322"/>
    </location>
</feature>
<dbReference type="PANTHER" id="PTHR33406">
    <property type="entry name" value="MEMBRANE PROTEIN MJ1562-RELATED"/>
    <property type="match status" value="1"/>
</dbReference>
<feature type="transmembrane region" description="Helical" evidence="7">
    <location>
        <begin position="380"/>
        <end position="402"/>
    </location>
</feature>
<evidence type="ECO:0000256" key="7">
    <source>
        <dbReference type="SAM" id="Phobius"/>
    </source>
</evidence>
<name>A0A0T9D2C6_MYCTX</name>
<dbReference type="InterPro" id="IPR004869">
    <property type="entry name" value="MMPL_dom"/>
</dbReference>
<evidence type="ECO:0000259" key="8">
    <source>
        <dbReference type="Pfam" id="PF03176"/>
    </source>
</evidence>
<dbReference type="EMBL" id="CNGE01000145">
    <property type="protein sequence ID" value="CKS01457.1"/>
    <property type="molecule type" value="Genomic_DNA"/>
</dbReference>
<evidence type="ECO:0000256" key="2">
    <source>
        <dbReference type="ARBA" id="ARBA00010157"/>
    </source>
</evidence>
<evidence type="ECO:0000313" key="10">
    <source>
        <dbReference type="Proteomes" id="UP000048948"/>
    </source>
</evidence>
<dbReference type="InterPro" id="IPR004707">
    <property type="entry name" value="MmpL_fam"/>
</dbReference>
<feature type="transmembrane region" description="Helical" evidence="7">
    <location>
        <begin position="826"/>
        <end position="846"/>
    </location>
</feature>
<comment type="similarity">
    <text evidence="2">Belongs to the resistance-nodulation-cell division (RND) (TC 2.A.6) family. MmpL subfamily.</text>
</comment>
<feature type="transmembrane region" description="Helical" evidence="7">
    <location>
        <begin position="201"/>
        <end position="218"/>
    </location>
</feature>
<keyword evidence="3" id="KW-1003">Cell membrane</keyword>
<feature type="transmembrane region" description="Helical" evidence="7">
    <location>
        <begin position="770"/>
        <end position="789"/>
    </location>
</feature>
<dbReference type="NCBIfam" id="TIGR00833">
    <property type="entry name" value="actII"/>
    <property type="match status" value="1"/>
</dbReference>
<reference evidence="9 10" key="1">
    <citation type="submission" date="2015-03" db="EMBL/GenBank/DDBJ databases">
        <authorList>
            <consortium name="Pathogen Informatics"/>
        </authorList>
    </citation>
    <scope>NUCLEOTIDE SEQUENCE [LARGE SCALE GENOMIC DNA]</scope>
    <source>
        <strain evidence="9 10">Bir 172</strain>
    </source>
</reference>
<evidence type="ECO:0000256" key="3">
    <source>
        <dbReference type="ARBA" id="ARBA00022475"/>
    </source>
</evidence>
<dbReference type="Gene3D" id="1.20.1640.10">
    <property type="entry name" value="Multidrug efflux transporter AcrB transmembrane domain"/>
    <property type="match status" value="2"/>
</dbReference>
<keyword evidence="4 7" id="KW-0812">Transmembrane</keyword>
<feature type="transmembrane region" description="Helical" evidence="7">
    <location>
        <begin position="896"/>
        <end position="915"/>
    </location>
</feature>
<feature type="domain" description="Membrane transport protein MMPL" evidence="8">
    <location>
        <begin position="59"/>
        <end position="387"/>
    </location>
</feature>
<proteinExistence type="inferred from homology"/>
<feature type="transmembrane region" description="Helical" evidence="7">
    <location>
        <begin position="867"/>
        <end position="890"/>
    </location>
</feature>
<feature type="transmembrane region" description="Helical" evidence="7">
    <location>
        <begin position="334"/>
        <end position="359"/>
    </location>
</feature>
<dbReference type="FunFam" id="1.20.1640.10:FF:000020">
    <property type="entry name" value="Transmembrane transport protein MmpL10"/>
    <property type="match status" value="1"/>
</dbReference>
<dbReference type="AlphaFoldDB" id="A0A0T9D2C6"/>
<dbReference type="PANTHER" id="PTHR33406:SF6">
    <property type="entry name" value="MEMBRANE PROTEIN YDGH-RELATED"/>
    <property type="match status" value="1"/>
</dbReference>
<dbReference type="FunFam" id="1.20.1640.10:FF:000018">
    <property type="entry name" value="Transmembrane transport protein MmpL10"/>
    <property type="match status" value="1"/>
</dbReference>
<feature type="domain" description="Membrane transport protein MMPL" evidence="8">
    <location>
        <begin position="607"/>
        <end position="942"/>
    </location>
</feature>
<feature type="transmembrane region" description="Helical" evidence="7">
    <location>
        <begin position="796"/>
        <end position="820"/>
    </location>
</feature>
<evidence type="ECO:0000256" key="5">
    <source>
        <dbReference type="ARBA" id="ARBA00022989"/>
    </source>
</evidence>
<comment type="subcellular location">
    <subcellularLocation>
        <location evidence="1">Cell membrane</location>
        <topology evidence="1">Multi-pass membrane protein</topology>
    </subcellularLocation>
</comment>
<dbReference type="SUPFAM" id="SSF82866">
    <property type="entry name" value="Multidrug efflux transporter AcrB transmembrane domain"/>
    <property type="match status" value="2"/>
</dbReference>
<accession>A0A0T9D2C6</accession>
<protein>
    <submittedName>
        <fullName evidence="9">Transmembrane transporter mmpL9</fullName>
    </submittedName>
</protein>
<gene>
    <name evidence="9" type="primary">mmpL8_3</name>
    <name evidence="9" type="ORF">ERS027646_01106</name>
</gene>